<evidence type="ECO:0000313" key="2">
    <source>
        <dbReference type="Proteomes" id="UP000235965"/>
    </source>
</evidence>
<organism evidence="1 2">
    <name type="scientific">Cryptotermes secundus</name>
    <dbReference type="NCBI Taxonomy" id="105785"/>
    <lineage>
        <taxon>Eukaryota</taxon>
        <taxon>Metazoa</taxon>
        <taxon>Ecdysozoa</taxon>
        <taxon>Arthropoda</taxon>
        <taxon>Hexapoda</taxon>
        <taxon>Insecta</taxon>
        <taxon>Pterygota</taxon>
        <taxon>Neoptera</taxon>
        <taxon>Polyneoptera</taxon>
        <taxon>Dictyoptera</taxon>
        <taxon>Blattodea</taxon>
        <taxon>Blattoidea</taxon>
        <taxon>Termitoidae</taxon>
        <taxon>Kalotermitidae</taxon>
        <taxon>Cryptotermitinae</taxon>
        <taxon>Cryptotermes</taxon>
    </lineage>
</organism>
<keyword evidence="2" id="KW-1185">Reference proteome</keyword>
<dbReference type="AlphaFoldDB" id="A0A2J7RGT8"/>
<gene>
    <name evidence="1" type="ORF">B7P43_G11629</name>
</gene>
<sequence length="57" mass="7226">MNRQEIGENCIMRWARHVARMGEMNSYRYWWESQKERDHWEDQGVGEWTILKWILER</sequence>
<dbReference type="Proteomes" id="UP000235965">
    <property type="component" value="Unassembled WGS sequence"/>
</dbReference>
<dbReference type="InParanoid" id="A0A2J7RGT8"/>
<reference evidence="1 2" key="1">
    <citation type="submission" date="2017-12" db="EMBL/GenBank/DDBJ databases">
        <title>Hemimetabolous genomes reveal molecular basis of termite eusociality.</title>
        <authorList>
            <person name="Harrison M.C."/>
            <person name="Jongepier E."/>
            <person name="Robertson H.M."/>
            <person name="Arning N."/>
            <person name="Bitard-Feildel T."/>
            <person name="Chao H."/>
            <person name="Childers C.P."/>
            <person name="Dinh H."/>
            <person name="Doddapaneni H."/>
            <person name="Dugan S."/>
            <person name="Gowin J."/>
            <person name="Greiner C."/>
            <person name="Han Y."/>
            <person name="Hu H."/>
            <person name="Hughes D.S.T."/>
            <person name="Huylmans A.-K."/>
            <person name="Kemena C."/>
            <person name="Kremer L.P.M."/>
            <person name="Lee S.L."/>
            <person name="Lopez-Ezquerra A."/>
            <person name="Mallet L."/>
            <person name="Monroy-Kuhn J.M."/>
            <person name="Moser A."/>
            <person name="Murali S.C."/>
            <person name="Muzny D.M."/>
            <person name="Otani S."/>
            <person name="Piulachs M.-D."/>
            <person name="Poelchau M."/>
            <person name="Qu J."/>
            <person name="Schaub F."/>
            <person name="Wada-Katsumata A."/>
            <person name="Worley K.C."/>
            <person name="Xie Q."/>
            <person name="Ylla G."/>
            <person name="Poulsen M."/>
            <person name="Gibbs R.A."/>
            <person name="Schal C."/>
            <person name="Richards S."/>
            <person name="Belles X."/>
            <person name="Korb J."/>
            <person name="Bornberg-Bauer E."/>
        </authorList>
    </citation>
    <scope>NUCLEOTIDE SEQUENCE [LARGE SCALE GENOMIC DNA]</scope>
    <source>
        <tissue evidence="1">Whole body</tissue>
    </source>
</reference>
<dbReference type="EMBL" id="NEVH01003752">
    <property type="protein sequence ID" value="PNF40037.1"/>
    <property type="molecule type" value="Genomic_DNA"/>
</dbReference>
<proteinExistence type="predicted"/>
<evidence type="ECO:0000313" key="1">
    <source>
        <dbReference type="EMBL" id="PNF40037.1"/>
    </source>
</evidence>
<accession>A0A2J7RGT8</accession>
<name>A0A2J7RGT8_9NEOP</name>
<comment type="caution">
    <text evidence="1">The sequence shown here is derived from an EMBL/GenBank/DDBJ whole genome shotgun (WGS) entry which is preliminary data.</text>
</comment>
<protein>
    <submittedName>
        <fullName evidence="1">Uncharacterized protein</fullName>
    </submittedName>
</protein>